<keyword evidence="3" id="KW-1185">Reference proteome</keyword>
<dbReference type="EMBL" id="BMNQ01000001">
    <property type="protein sequence ID" value="GGJ81847.1"/>
    <property type="molecule type" value="Genomic_DNA"/>
</dbReference>
<name>A0A917PKI2_9BACI</name>
<dbReference type="RefSeq" id="WP_188631028.1">
    <property type="nucleotide sequence ID" value="NZ_BMNQ01000001.1"/>
</dbReference>
<feature type="transmembrane region" description="Helical" evidence="1">
    <location>
        <begin position="38"/>
        <end position="60"/>
    </location>
</feature>
<feature type="transmembrane region" description="Helical" evidence="1">
    <location>
        <begin position="100"/>
        <end position="118"/>
    </location>
</feature>
<feature type="transmembrane region" description="Helical" evidence="1">
    <location>
        <begin position="12"/>
        <end position="29"/>
    </location>
</feature>
<evidence type="ECO:0000256" key="1">
    <source>
        <dbReference type="SAM" id="Phobius"/>
    </source>
</evidence>
<proteinExistence type="predicted"/>
<protein>
    <submittedName>
        <fullName evidence="2">Uncharacterized protein</fullName>
    </submittedName>
</protein>
<sequence length="159" mass="18778">MIQPDFVLTQGWWYPAVLSSCLLLIVFLMPKKLSWKEIYIIFAIIGYIVWMIDIILAIPFDIFDLGDPQKEGLPEILLFGIIPSCLAVIYLNYLKQDKKWLFVFLFVVISLILEWLTVKVGLMSYNHWNTWWSTPVHLVAYAFFLPWQLTFIRKDTGQR</sequence>
<reference evidence="2" key="1">
    <citation type="journal article" date="2014" name="Int. J. Syst. Evol. Microbiol.">
        <title>Complete genome sequence of Corynebacterium casei LMG S-19264T (=DSM 44701T), isolated from a smear-ripened cheese.</title>
        <authorList>
            <consortium name="US DOE Joint Genome Institute (JGI-PGF)"/>
            <person name="Walter F."/>
            <person name="Albersmeier A."/>
            <person name="Kalinowski J."/>
            <person name="Ruckert C."/>
        </authorList>
    </citation>
    <scope>NUCLEOTIDE SEQUENCE</scope>
    <source>
        <strain evidence="2">JCM 12580</strain>
    </source>
</reference>
<comment type="caution">
    <text evidence="2">The sequence shown here is derived from an EMBL/GenBank/DDBJ whole genome shotgun (WGS) entry which is preliminary data.</text>
</comment>
<dbReference type="Proteomes" id="UP000658382">
    <property type="component" value="Unassembled WGS sequence"/>
</dbReference>
<keyword evidence="1" id="KW-0812">Transmembrane</keyword>
<keyword evidence="1" id="KW-1133">Transmembrane helix</keyword>
<reference evidence="2" key="2">
    <citation type="submission" date="2020-09" db="EMBL/GenBank/DDBJ databases">
        <authorList>
            <person name="Sun Q."/>
            <person name="Ohkuma M."/>
        </authorList>
    </citation>
    <scope>NUCLEOTIDE SEQUENCE</scope>
    <source>
        <strain evidence="2">JCM 12580</strain>
    </source>
</reference>
<evidence type="ECO:0000313" key="3">
    <source>
        <dbReference type="Proteomes" id="UP000658382"/>
    </source>
</evidence>
<gene>
    <name evidence="2" type="ORF">GCM10007063_00330</name>
</gene>
<feature type="transmembrane region" description="Helical" evidence="1">
    <location>
        <begin position="130"/>
        <end position="152"/>
    </location>
</feature>
<dbReference type="AlphaFoldDB" id="A0A917PKI2"/>
<keyword evidence="1" id="KW-0472">Membrane</keyword>
<feature type="transmembrane region" description="Helical" evidence="1">
    <location>
        <begin position="72"/>
        <end position="93"/>
    </location>
</feature>
<accession>A0A917PKI2</accession>
<organism evidence="2 3">
    <name type="scientific">Lentibacillus kapialis</name>
    <dbReference type="NCBI Taxonomy" id="340214"/>
    <lineage>
        <taxon>Bacteria</taxon>
        <taxon>Bacillati</taxon>
        <taxon>Bacillota</taxon>
        <taxon>Bacilli</taxon>
        <taxon>Bacillales</taxon>
        <taxon>Bacillaceae</taxon>
        <taxon>Lentibacillus</taxon>
    </lineage>
</organism>
<evidence type="ECO:0000313" key="2">
    <source>
        <dbReference type="EMBL" id="GGJ81847.1"/>
    </source>
</evidence>